<sequence length="506" mass="56524">MQKHNLIPAQPGPTPNAWCTWETQCERAGEVRDGAKLLFTGDQGAKLGRNHLDETILFGPNSWSSHWEGIRRDLYLLLDDGWDVPRGVHPDRNLRFFGAAEPEPERFPSCRGTAPERLRQLDDMARRAGWRGIGLWIAAQAPGEDYATGLSLEYLREYWSIRLNWMREAGIRYWKVDWGRHAADVAFRRMLTEQGRELAPELLIEHCIGLLPLNDIRIADGEVCGTGRFDRSSEAARKIAEMLEFCDSSRIYDTLSPLTIATCLDRTAFFLSRRPRGLIDLDDELYIAAALGCAFSAMRSPVWDDTYETASRRGKRCKEVFRAAFFHRLAPAFAGGELRCSGRILTDRWLFRDGDTWFAEAIGRNIPQSAPAALSRNLPLPEAAGRDHEIPFLAASRNPNGCCALAALPRLSPERGLHCPRTDVLCELPDLPEYFGVFGAFRSLTVKLPAPPRKLLIQPLDGSTGAEAVKLSGKLPVTIPGELIESCGKTAGEDDFSAGVLFRFQN</sequence>
<protein>
    <submittedName>
        <fullName evidence="1">Uncharacterized protein</fullName>
    </submittedName>
</protein>
<dbReference type="AlphaFoldDB" id="A0A848AWY0"/>
<gene>
    <name evidence="1" type="ORF">HF882_03940</name>
</gene>
<dbReference type="SUPFAM" id="SSF51445">
    <property type="entry name" value="(Trans)glycosidases"/>
    <property type="match status" value="1"/>
</dbReference>
<evidence type="ECO:0000313" key="2">
    <source>
        <dbReference type="Proteomes" id="UP000576225"/>
    </source>
</evidence>
<accession>A0A848AWY0</accession>
<dbReference type="RefSeq" id="WP_168961681.1">
    <property type="nucleotide sequence ID" value="NZ_JABAEW010000005.1"/>
</dbReference>
<dbReference type="EMBL" id="JABAEW010000005">
    <property type="protein sequence ID" value="NMD85729.1"/>
    <property type="molecule type" value="Genomic_DNA"/>
</dbReference>
<organism evidence="1 2">
    <name type="scientific">Victivallis vadensis</name>
    <dbReference type="NCBI Taxonomy" id="172901"/>
    <lineage>
        <taxon>Bacteria</taxon>
        <taxon>Pseudomonadati</taxon>
        <taxon>Lentisphaerota</taxon>
        <taxon>Lentisphaeria</taxon>
        <taxon>Victivallales</taxon>
        <taxon>Victivallaceae</taxon>
        <taxon>Victivallis</taxon>
    </lineage>
</organism>
<comment type="caution">
    <text evidence="1">The sequence shown here is derived from an EMBL/GenBank/DDBJ whole genome shotgun (WGS) entry which is preliminary data.</text>
</comment>
<reference evidence="1 2" key="1">
    <citation type="submission" date="2020-04" db="EMBL/GenBank/DDBJ databases">
        <authorList>
            <person name="Hitch T.C.A."/>
            <person name="Wylensek D."/>
            <person name="Clavel T."/>
        </authorList>
    </citation>
    <scope>NUCLEOTIDE SEQUENCE [LARGE SCALE GENOMIC DNA]</scope>
    <source>
        <strain evidence="1 2">COR2-253-APC-1A</strain>
    </source>
</reference>
<proteinExistence type="predicted"/>
<dbReference type="Proteomes" id="UP000576225">
    <property type="component" value="Unassembled WGS sequence"/>
</dbReference>
<name>A0A848AWY0_9BACT</name>
<dbReference type="InterPro" id="IPR017853">
    <property type="entry name" value="GH"/>
</dbReference>
<evidence type="ECO:0000313" key="1">
    <source>
        <dbReference type="EMBL" id="NMD85729.1"/>
    </source>
</evidence>